<feature type="binding site" evidence="8">
    <location>
        <position position="273"/>
    </location>
    <ligand>
        <name>Mn(2+)</name>
        <dbReference type="ChEBI" id="CHEBI:29035"/>
    </ligand>
</feature>
<dbReference type="GeneID" id="84581161"/>
<evidence type="ECO:0000256" key="1">
    <source>
        <dbReference type="ARBA" id="ARBA00004651"/>
    </source>
</evidence>
<feature type="transmembrane region" description="Helical" evidence="9">
    <location>
        <begin position="168"/>
        <end position="189"/>
    </location>
</feature>
<dbReference type="PANTHER" id="PTHR47371">
    <property type="entry name" value="LIPOTEICHOIC ACID SYNTHASE"/>
    <property type="match status" value="1"/>
</dbReference>
<evidence type="ECO:0000256" key="8">
    <source>
        <dbReference type="PIRSR" id="PIRSR005091-3"/>
    </source>
</evidence>
<dbReference type="GO" id="GO:0005886">
    <property type="term" value="C:plasma membrane"/>
    <property type="evidence" value="ECO:0007669"/>
    <property type="project" value="UniProtKB-SubCell"/>
</dbReference>
<dbReference type="PANTHER" id="PTHR47371:SF3">
    <property type="entry name" value="PHOSPHOGLYCEROL TRANSFERASE I"/>
    <property type="match status" value="1"/>
</dbReference>
<evidence type="ECO:0000259" key="10">
    <source>
        <dbReference type="Pfam" id="PF00884"/>
    </source>
</evidence>
<feature type="binding site" evidence="8">
    <location>
        <position position="489"/>
    </location>
    <ligand>
        <name>Mn(2+)</name>
        <dbReference type="ChEBI" id="CHEBI:29035"/>
    </ligand>
</feature>
<keyword evidence="5 9" id="KW-0472">Membrane</keyword>
<keyword evidence="7" id="KW-0479">Metal-binding</keyword>
<evidence type="ECO:0000313" key="12">
    <source>
        <dbReference type="Proteomes" id="UP000243985"/>
    </source>
</evidence>
<dbReference type="CDD" id="cd16015">
    <property type="entry name" value="LTA_synthase"/>
    <property type="match status" value="1"/>
</dbReference>
<dbReference type="PIRSF" id="PIRSF005091">
    <property type="entry name" value="Mmb_sulf_HI1246"/>
    <property type="match status" value="1"/>
</dbReference>
<keyword evidence="4 9" id="KW-1133">Transmembrane helix</keyword>
<accession>A0A2T5XT82</accession>
<keyword evidence="3 9" id="KW-0812">Transmembrane</keyword>
<keyword evidence="7" id="KW-0464">Manganese</keyword>
<dbReference type="RefSeq" id="WP_107782507.1">
    <property type="nucleotide sequence ID" value="NZ_QBKG01000011.1"/>
</dbReference>
<protein>
    <submittedName>
        <fullName evidence="11">Phosphoglycerol transferase MdoB-like AlkP superfamily enzyme</fullName>
    </submittedName>
</protein>
<evidence type="ECO:0000256" key="6">
    <source>
        <dbReference type="PIRSR" id="PIRSR005091-1"/>
    </source>
</evidence>
<feature type="domain" description="Sulfatase N-terminal" evidence="10">
    <location>
        <begin position="265"/>
        <end position="543"/>
    </location>
</feature>
<evidence type="ECO:0000256" key="7">
    <source>
        <dbReference type="PIRSR" id="PIRSR005091-2"/>
    </source>
</evidence>
<dbReference type="InterPro" id="IPR000917">
    <property type="entry name" value="Sulfatase_N"/>
</dbReference>
<feature type="binding site" evidence="7">
    <location>
        <position position="434"/>
    </location>
    <ligand>
        <name>substrate</name>
    </ligand>
</feature>
<feature type="active site" evidence="6">
    <location>
        <position position="319"/>
    </location>
</feature>
<keyword evidence="2" id="KW-1003">Cell membrane</keyword>
<keyword evidence="11" id="KW-0808">Transferase</keyword>
<feature type="transmembrane region" description="Helical" evidence="9">
    <location>
        <begin position="43"/>
        <end position="71"/>
    </location>
</feature>
<proteinExistence type="predicted"/>
<dbReference type="GO" id="GO:0016740">
    <property type="term" value="F:transferase activity"/>
    <property type="evidence" value="ECO:0007669"/>
    <property type="project" value="UniProtKB-KW"/>
</dbReference>
<organism evidence="11 12">
    <name type="scientific">Capnocytophaga leadbetteri</name>
    <dbReference type="NCBI Taxonomy" id="327575"/>
    <lineage>
        <taxon>Bacteria</taxon>
        <taxon>Pseudomonadati</taxon>
        <taxon>Bacteroidota</taxon>
        <taxon>Flavobacteriia</taxon>
        <taxon>Flavobacteriales</taxon>
        <taxon>Flavobacteriaceae</taxon>
        <taxon>Capnocytophaga</taxon>
    </lineage>
</organism>
<dbReference type="SUPFAM" id="SSF53649">
    <property type="entry name" value="Alkaline phosphatase-like"/>
    <property type="match status" value="1"/>
</dbReference>
<dbReference type="EMBL" id="QBKG01000011">
    <property type="protein sequence ID" value="PTX05588.1"/>
    <property type="molecule type" value="Genomic_DNA"/>
</dbReference>
<dbReference type="Gene3D" id="3.30.1120.80">
    <property type="match status" value="1"/>
</dbReference>
<sequence>MRVREYLVFLYRIFLVYFFYAIARGLFIYFNHDVMGDYSAIDLFYYGLAFDNCAIMYINLLFILLSLLPLWVNTHPKFQKVVFWAYFIPNTIAYTTNFIDMVYYPFSKSRLTSASFAVIEHEQNKATLFFTFLVDYWYMFVGFILLIALWVFLYKLVKIKPVKVERKVPYYVWSAVCFLGLGTLIMMAIRGGGFTSDTRPINMLDASRHVNITAQADAILNTPFCLIRSMGKNKGFKEYHLVDEAYIEGNIKPIKQYSREVVQKPNVVLFILESFGKEYWGCMNTKTHIPNFESYTPFLDSLAQHSFVLDNAYCTGRQSIHGISSMLAGIPSFQVAYTSSPYVKQPTQSLVSIAKEMGYDTSFFHSAPNGSMGFLGFSNILGFDHYYGKTEYNNDADDDGHWGIWDEPFFQYMCRTYSEKKQPFFGTIFTLSSHHPFQIPKKYEGKFPVGHLEIHKCIGYTDYALKQFFECAKKQPWFENTIFAFVNDHPNQIYYDLYKEPITGMGAAIMFYSANPNLVPTKVSSEIAQQIDIYPSLVDLMGYHKPFRSWGRSLFSNVADETPRAFISNAVMYQMMQGNYIYIIDENAKVNGIYKKEDGALKDNLLGKVDNAEIQKGIKDLKAFMQDYMDRIINHKLGASGTSK</sequence>
<dbReference type="InterPro" id="IPR017850">
    <property type="entry name" value="Alkaline_phosphatase_core_sf"/>
</dbReference>
<dbReference type="Gene3D" id="3.40.720.10">
    <property type="entry name" value="Alkaline Phosphatase, subunit A"/>
    <property type="match status" value="1"/>
</dbReference>
<evidence type="ECO:0000256" key="5">
    <source>
        <dbReference type="ARBA" id="ARBA00023136"/>
    </source>
</evidence>
<dbReference type="AlphaFoldDB" id="A0A2T5XT82"/>
<feature type="binding site" evidence="8">
    <location>
        <position position="488"/>
    </location>
    <ligand>
        <name>Mn(2+)</name>
        <dbReference type="ChEBI" id="CHEBI:29035"/>
    </ligand>
</feature>
<comment type="subcellular location">
    <subcellularLocation>
        <location evidence="1">Cell membrane</location>
        <topology evidence="1">Multi-pass membrane protein</topology>
    </subcellularLocation>
</comment>
<dbReference type="GO" id="GO:0046872">
    <property type="term" value="F:metal ion binding"/>
    <property type="evidence" value="ECO:0007669"/>
    <property type="project" value="UniProtKB-KW"/>
</dbReference>
<evidence type="ECO:0000256" key="4">
    <source>
        <dbReference type="ARBA" id="ARBA00022989"/>
    </source>
</evidence>
<dbReference type="InterPro" id="IPR050448">
    <property type="entry name" value="OpgB/LTA_synthase_biosynth"/>
</dbReference>
<evidence type="ECO:0000313" key="11">
    <source>
        <dbReference type="EMBL" id="PTX05588.1"/>
    </source>
</evidence>
<evidence type="ECO:0000256" key="9">
    <source>
        <dbReference type="SAM" id="Phobius"/>
    </source>
</evidence>
<evidence type="ECO:0000256" key="3">
    <source>
        <dbReference type="ARBA" id="ARBA00022692"/>
    </source>
</evidence>
<feature type="transmembrane region" description="Helical" evidence="9">
    <location>
        <begin position="9"/>
        <end position="31"/>
    </location>
</feature>
<feature type="transmembrane region" description="Helical" evidence="9">
    <location>
        <begin position="136"/>
        <end position="156"/>
    </location>
</feature>
<reference evidence="11 12" key="1">
    <citation type="submission" date="2018-04" db="EMBL/GenBank/DDBJ databases">
        <title>Genomic Encyclopedia of Archaeal and Bacterial Type Strains, Phase II (KMG-II): from individual species to whole genera.</title>
        <authorList>
            <person name="Goeker M."/>
        </authorList>
    </citation>
    <scope>NUCLEOTIDE SEQUENCE [LARGE SCALE GENOMIC DNA]</scope>
    <source>
        <strain evidence="11 12">DSM 22902</strain>
    </source>
</reference>
<dbReference type="InterPro" id="IPR012160">
    <property type="entry name" value="LtaS-like"/>
</dbReference>
<name>A0A2T5XT82_9FLAO</name>
<comment type="caution">
    <text evidence="11">The sequence shown here is derived from an EMBL/GenBank/DDBJ whole genome shotgun (WGS) entry which is preliminary data.</text>
</comment>
<feature type="transmembrane region" description="Helical" evidence="9">
    <location>
        <begin position="83"/>
        <end position="106"/>
    </location>
</feature>
<evidence type="ECO:0000256" key="2">
    <source>
        <dbReference type="ARBA" id="ARBA00022475"/>
    </source>
</evidence>
<gene>
    <name evidence="11" type="ORF">C8P65_11146</name>
</gene>
<dbReference type="Proteomes" id="UP000243985">
    <property type="component" value="Unassembled WGS sequence"/>
</dbReference>
<dbReference type="Pfam" id="PF00884">
    <property type="entry name" value="Sulfatase"/>
    <property type="match status" value="1"/>
</dbReference>